<keyword evidence="2" id="KW-1185">Reference proteome</keyword>
<sequence>MWNLLLVGADSLSKSKFWRRDVVRKFTKYCVIEIAKYETTKGKRANRRTYRNPTIFVLTKCQMRIWMIHINVACLVSIEIKAYWKGDDISFNNIRINVV</sequence>
<evidence type="ECO:0000313" key="1">
    <source>
        <dbReference type="EMBL" id="AOS84127.1"/>
    </source>
</evidence>
<organism evidence="1 2">
    <name type="scientific">Chlorobaculum limnaeum</name>
    <dbReference type="NCBI Taxonomy" id="274537"/>
    <lineage>
        <taxon>Bacteria</taxon>
        <taxon>Pseudomonadati</taxon>
        <taxon>Chlorobiota</taxon>
        <taxon>Chlorobiia</taxon>
        <taxon>Chlorobiales</taxon>
        <taxon>Chlorobiaceae</taxon>
        <taxon>Chlorobaculum</taxon>
    </lineage>
</organism>
<proteinExistence type="predicted"/>
<reference evidence="1" key="1">
    <citation type="submission" date="2016-09" db="EMBL/GenBank/DDBJ databases">
        <title>Genome sequence of Chlorobaculum limnaeum.</title>
        <authorList>
            <person name="Liu Z."/>
            <person name="Tank M."/>
            <person name="Bryant D.A."/>
        </authorList>
    </citation>
    <scope>NUCLEOTIDE SEQUENCE [LARGE SCALE GENOMIC DNA]</scope>
    <source>
        <strain evidence="1">DSM 1677</strain>
    </source>
</reference>
<dbReference type="Proteomes" id="UP000095185">
    <property type="component" value="Chromosome"/>
</dbReference>
<protein>
    <submittedName>
        <fullName evidence="1">Uncharacterized protein</fullName>
    </submittedName>
</protein>
<gene>
    <name evidence="1" type="ORF">BIU88_08275</name>
</gene>
<dbReference type="KEGG" id="clz:BIU88_08275"/>
<accession>A0A1D8D4I3</accession>
<dbReference type="AlphaFoldDB" id="A0A1D8D4I3"/>
<dbReference type="EMBL" id="CP017305">
    <property type="protein sequence ID" value="AOS84127.1"/>
    <property type="molecule type" value="Genomic_DNA"/>
</dbReference>
<evidence type="ECO:0000313" key="2">
    <source>
        <dbReference type="Proteomes" id="UP000095185"/>
    </source>
</evidence>
<name>A0A1D8D4I3_CHLLM</name>